<dbReference type="KEGG" id="pdw:BV82_10195"/>
<gene>
    <name evidence="1" type="ORF">BV82_10195</name>
</gene>
<dbReference type="Gene3D" id="1.10.260.40">
    <property type="entry name" value="lambda repressor-like DNA-binding domains"/>
    <property type="match status" value="1"/>
</dbReference>
<dbReference type="Pfam" id="PF15943">
    <property type="entry name" value="YdaS_toxin"/>
    <property type="match status" value="1"/>
</dbReference>
<sequence>MNLLDYIKGLSSAQVEALAEACKTSAGQLKQVAYGNRRASAGLAIAIDRVTAGLVTCEELRPDIDWPYLRRSAPPDLTLGGVQAA</sequence>
<evidence type="ECO:0000313" key="2">
    <source>
        <dbReference type="Proteomes" id="UP000027121"/>
    </source>
</evidence>
<dbReference type="AlphaFoldDB" id="A0AAQ0DLZ6"/>
<reference evidence="1 2" key="1">
    <citation type="journal article" date="2014" name="Genome Announc.">
        <title>Genome Sequence of Pseudomonas sp. Strain P482, a Tomato Rhizosphere Isolate with Broad-Spectrum Antimicrobial Activity.</title>
        <authorList>
            <person name="Krzyzanowska D.M."/>
            <person name="Ossowicki A."/>
            <person name="Jafra S."/>
        </authorList>
    </citation>
    <scope>NUCLEOTIDE SEQUENCE [LARGE SCALE GENOMIC DNA]</scope>
    <source>
        <strain evidence="1 2">P482</strain>
    </source>
</reference>
<protein>
    <submittedName>
        <fullName evidence="1">Helix-turn-helix domain-containing protein</fullName>
    </submittedName>
</protein>
<dbReference type="GeneID" id="98282653"/>
<organism evidence="1 2">
    <name type="scientific">Pseudomonas donghuensis</name>
    <dbReference type="NCBI Taxonomy" id="1163398"/>
    <lineage>
        <taxon>Bacteria</taxon>
        <taxon>Pseudomonadati</taxon>
        <taxon>Pseudomonadota</taxon>
        <taxon>Gammaproteobacteria</taxon>
        <taxon>Pseudomonadales</taxon>
        <taxon>Pseudomonadaceae</taxon>
        <taxon>Pseudomonas</taxon>
    </lineage>
</organism>
<proteinExistence type="predicted"/>
<keyword evidence="2" id="KW-1185">Reference proteome</keyword>
<dbReference type="RefSeq" id="WP_036994567.1">
    <property type="nucleotide sequence ID" value="NZ_CP071706.1"/>
</dbReference>
<dbReference type="GO" id="GO:0003677">
    <property type="term" value="F:DNA binding"/>
    <property type="evidence" value="ECO:0007669"/>
    <property type="project" value="InterPro"/>
</dbReference>
<evidence type="ECO:0000313" key="1">
    <source>
        <dbReference type="EMBL" id="QWE81232.1"/>
    </source>
</evidence>
<dbReference type="Proteomes" id="UP000027121">
    <property type="component" value="Chromosome"/>
</dbReference>
<dbReference type="InterPro" id="IPR010982">
    <property type="entry name" value="Lambda_DNA-bd_dom_sf"/>
</dbReference>
<reference evidence="1 2" key="2">
    <citation type="journal article" date="2016" name="Front. Microbiol.">
        <title>When Genome-Based Approach Meets the 'Old but Good': Revealing Genes Involved in the Antibacterial Activity of Pseudomonas sp. P482 against Soft Rot Pathogens.</title>
        <authorList>
            <person name="Krzyzanowska D.M."/>
            <person name="Ossowicki A."/>
            <person name="Rajewska M."/>
            <person name="Maciag T."/>
            <person name="Jablonska M."/>
            <person name="Obuchowski M."/>
            <person name="Heeb S."/>
            <person name="Jafra S."/>
        </authorList>
    </citation>
    <scope>NUCLEOTIDE SEQUENCE [LARGE SCALE GENOMIC DNA]</scope>
    <source>
        <strain evidence="1 2">P482</strain>
    </source>
</reference>
<dbReference type="InterPro" id="IPR031856">
    <property type="entry name" value="YdaS_toxin-like"/>
</dbReference>
<name>A0AAQ0DLZ6_9PSED</name>
<dbReference type="EMBL" id="CP071706">
    <property type="protein sequence ID" value="QWE81232.1"/>
    <property type="molecule type" value="Genomic_DNA"/>
</dbReference>
<accession>A0AAQ0DLZ6</accession>